<dbReference type="PANTHER" id="PTHR33064">
    <property type="entry name" value="POL PROTEIN"/>
    <property type="match status" value="1"/>
</dbReference>
<name>A0A8X6FLJ1_TRICU</name>
<dbReference type="EMBL" id="BMAO01022670">
    <property type="protein sequence ID" value="GFQ83557.1"/>
    <property type="molecule type" value="Genomic_DNA"/>
</dbReference>
<dbReference type="Pfam" id="PF00078">
    <property type="entry name" value="RVT_1"/>
    <property type="match status" value="1"/>
</dbReference>
<dbReference type="PANTHER" id="PTHR33064:SF37">
    <property type="entry name" value="RIBONUCLEASE H"/>
    <property type="match status" value="1"/>
</dbReference>
<sequence length="160" mass="18806">MTFVLKNAAQSFRRFLDSAFRDLPYCFVYIDGILIASRNLNEHISHLKVIFSTSHGNDLILKISKCIFAKPEVDFLGPHVSARDIRPIIERIQALLDFNRPNTIKQLRRFLGMLNFYQRFLPNDAKHITKLSDFLVRIKRNKNKSIDWDEDSIKAFKYCK</sequence>
<dbReference type="InterPro" id="IPR051320">
    <property type="entry name" value="Viral_Replic_Matur_Polypro"/>
</dbReference>
<gene>
    <name evidence="2" type="primary">TY3B-G</name>
    <name evidence="2" type="ORF">TNCT_172151</name>
</gene>
<keyword evidence="3" id="KW-1185">Reference proteome</keyword>
<dbReference type="SUPFAM" id="SSF56672">
    <property type="entry name" value="DNA/RNA polymerases"/>
    <property type="match status" value="1"/>
</dbReference>
<organism evidence="2 3">
    <name type="scientific">Trichonephila clavata</name>
    <name type="common">Joro spider</name>
    <name type="synonym">Nephila clavata</name>
    <dbReference type="NCBI Taxonomy" id="2740835"/>
    <lineage>
        <taxon>Eukaryota</taxon>
        <taxon>Metazoa</taxon>
        <taxon>Ecdysozoa</taxon>
        <taxon>Arthropoda</taxon>
        <taxon>Chelicerata</taxon>
        <taxon>Arachnida</taxon>
        <taxon>Araneae</taxon>
        <taxon>Araneomorphae</taxon>
        <taxon>Entelegynae</taxon>
        <taxon>Araneoidea</taxon>
        <taxon>Nephilidae</taxon>
        <taxon>Trichonephila</taxon>
    </lineage>
</organism>
<dbReference type="Proteomes" id="UP000887116">
    <property type="component" value="Unassembled WGS sequence"/>
</dbReference>
<dbReference type="AlphaFoldDB" id="A0A8X6FLJ1"/>
<dbReference type="InterPro" id="IPR043128">
    <property type="entry name" value="Rev_trsase/Diguanyl_cyclase"/>
</dbReference>
<proteinExistence type="predicted"/>
<dbReference type="Gene3D" id="3.30.70.270">
    <property type="match status" value="2"/>
</dbReference>
<protein>
    <recommendedName>
        <fullName evidence="1">Reverse transcriptase domain-containing protein</fullName>
    </recommendedName>
</protein>
<evidence type="ECO:0000313" key="2">
    <source>
        <dbReference type="EMBL" id="GFQ83557.1"/>
    </source>
</evidence>
<dbReference type="OrthoDB" id="9950135at2759"/>
<dbReference type="GO" id="GO:0071897">
    <property type="term" value="P:DNA biosynthetic process"/>
    <property type="evidence" value="ECO:0007669"/>
    <property type="project" value="UniProtKB-ARBA"/>
</dbReference>
<dbReference type="InterPro" id="IPR000477">
    <property type="entry name" value="RT_dom"/>
</dbReference>
<evidence type="ECO:0000313" key="3">
    <source>
        <dbReference type="Proteomes" id="UP000887116"/>
    </source>
</evidence>
<feature type="domain" description="Reverse transcriptase" evidence="1">
    <location>
        <begin position="5"/>
        <end position="78"/>
    </location>
</feature>
<reference evidence="2" key="1">
    <citation type="submission" date="2020-07" db="EMBL/GenBank/DDBJ databases">
        <title>Multicomponent nature underlies the extraordinary mechanical properties of spider dragline silk.</title>
        <authorList>
            <person name="Kono N."/>
            <person name="Nakamura H."/>
            <person name="Mori M."/>
            <person name="Yoshida Y."/>
            <person name="Ohtoshi R."/>
            <person name="Malay A.D."/>
            <person name="Moran D.A.P."/>
            <person name="Tomita M."/>
            <person name="Numata K."/>
            <person name="Arakawa K."/>
        </authorList>
    </citation>
    <scope>NUCLEOTIDE SEQUENCE</scope>
</reference>
<accession>A0A8X6FLJ1</accession>
<comment type="caution">
    <text evidence="2">The sequence shown here is derived from an EMBL/GenBank/DDBJ whole genome shotgun (WGS) entry which is preliminary data.</text>
</comment>
<evidence type="ECO:0000259" key="1">
    <source>
        <dbReference type="Pfam" id="PF00078"/>
    </source>
</evidence>
<dbReference type="InterPro" id="IPR043502">
    <property type="entry name" value="DNA/RNA_pol_sf"/>
</dbReference>